<keyword evidence="1" id="KW-0812">Transmembrane</keyword>
<evidence type="ECO:0000256" key="1">
    <source>
        <dbReference type="SAM" id="Phobius"/>
    </source>
</evidence>
<sequence length="102" mass="11146">MTIMTRRRLGTRALGFEDAPWFEEAPAKGRVLPIIGFTAAFAFLLCSAWWATGVGLLVASASREGGRVLVCHYLAGKRVVERQYLHPASGSEQHACPLFRAA</sequence>
<name>A0A6J4H3V7_9PROT</name>
<reference evidence="2" key="1">
    <citation type="submission" date="2020-02" db="EMBL/GenBank/DDBJ databases">
        <authorList>
            <person name="Meier V. D."/>
        </authorList>
    </citation>
    <scope>NUCLEOTIDE SEQUENCE</scope>
    <source>
        <strain evidence="2">AVDCRST_MAG04</strain>
    </source>
</reference>
<organism evidence="2">
    <name type="scientific">uncultured Acetobacteraceae bacterium</name>
    <dbReference type="NCBI Taxonomy" id="169975"/>
    <lineage>
        <taxon>Bacteria</taxon>
        <taxon>Pseudomonadati</taxon>
        <taxon>Pseudomonadota</taxon>
        <taxon>Alphaproteobacteria</taxon>
        <taxon>Acetobacterales</taxon>
        <taxon>Acetobacteraceae</taxon>
        <taxon>environmental samples</taxon>
    </lineage>
</organism>
<feature type="transmembrane region" description="Helical" evidence="1">
    <location>
        <begin position="31"/>
        <end position="59"/>
    </location>
</feature>
<gene>
    <name evidence="2" type="ORF">AVDCRST_MAG04-242</name>
</gene>
<dbReference type="EMBL" id="CADCTL010000015">
    <property type="protein sequence ID" value="CAA9213305.1"/>
    <property type="molecule type" value="Genomic_DNA"/>
</dbReference>
<accession>A0A6J4H3V7</accession>
<proteinExistence type="predicted"/>
<evidence type="ECO:0000313" key="2">
    <source>
        <dbReference type="EMBL" id="CAA9213305.1"/>
    </source>
</evidence>
<keyword evidence="1" id="KW-1133">Transmembrane helix</keyword>
<dbReference type="AlphaFoldDB" id="A0A6J4H3V7"/>
<protein>
    <submittedName>
        <fullName evidence="2">Uncharacterized protein</fullName>
    </submittedName>
</protein>
<keyword evidence="1" id="KW-0472">Membrane</keyword>